<evidence type="ECO:0000313" key="1">
    <source>
        <dbReference type="EMBL" id="CAJ0860759.1"/>
    </source>
</evidence>
<protein>
    <submittedName>
        <fullName evidence="1">Uncharacterized protein</fullName>
    </submittedName>
</protein>
<gene>
    <name evidence="1" type="ORF">AMST5_01331</name>
</gene>
<reference evidence="1" key="1">
    <citation type="submission" date="2023-07" db="EMBL/GenBank/DDBJ databases">
        <authorList>
            <person name="Pelsma A.J. K."/>
        </authorList>
    </citation>
    <scope>NUCLEOTIDE SEQUENCE</scope>
</reference>
<accession>A0AA48RCL7</accession>
<sequence>MERLRDPERIQDDRDGLMRLRSAALDFAHEEAKKIAQLVIDHMRSQSPVGIFGDLAARHMWDEYCWAVQEGPFDVDFGIDGVGFGSVSDAWEAQLRGMVQSELQKLPKHAMAFLSALAFEEEVDGDAEEFIGYISIDGVSKIIIQLVDERASSRRNLELIGPNRGDAIGYHIEGSGIVWSVLDDASDTISGYVDEMIDPDANLSRLAEMMVDQFMIVLAEGDENTAFTALLERFRSDIRTLVLEKDVVPSLDDMRASLINVLDE</sequence>
<organism evidence="1">
    <name type="scientific">freshwater sediment metagenome</name>
    <dbReference type="NCBI Taxonomy" id="556182"/>
    <lineage>
        <taxon>unclassified sequences</taxon>
        <taxon>metagenomes</taxon>
        <taxon>ecological metagenomes</taxon>
    </lineage>
</organism>
<proteinExistence type="predicted"/>
<dbReference type="EMBL" id="OY288114">
    <property type="protein sequence ID" value="CAJ0860759.1"/>
    <property type="molecule type" value="Genomic_DNA"/>
</dbReference>
<dbReference type="AlphaFoldDB" id="A0AA48RCL7"/>
<name>A0AA48RCL7_9ZZZZ</name>